<dbReference type="InterPro" id="IPR036388">
    <property type="entry name" value="WH-like_DNA-bd_sf"/>
</dbReference>
<dbReference type="OrthoDB" id="3215377at2"/>
<evidence type="ECO:0000313" key="2">
    <source>
        <dbReference type="EMBL" id="TSH98655.1"/>
    </source>
</evidence>
<comment type="caution">
    <text evidence="2">The sequence shown here is derived from an EMBL/GenBank/DDBJ whole genome shotgun (WGS) entry which is preliminary data.</text>
</comment>
<keyword evidence="3" id="KW-1185">Reference proteome</keyword>
<dbReference type="RefSeq" id="WP_143946562.1">
    <property type="nucleotide sequence ID" value="NZ_BAABMB010000001.1"/>
</dbReference>
<dbReference type="InterPro" id="IPR000835">
    <property type="entry name" value="HTH_MarR-typ"/>
</dbReference>
<organism evidence="2 3">
    <name type="scientific">Verticiella sediminum</name>
    <dbReference type="NCBI Taxonomy" id="1247510"/>
    <lineage>
        <taxon>Bacteria</taxon>
        <taxon>Pseudomonadati</taxon>
        <taxon>Pseudomonadota</taxon>
        <taxon>Betaproteobacteria</taxon>
        <taxon>Burkholderiales</taxon>
        <taxon>Alcaligenaceae</taxon>
        <taxon>Verticiella</taxon>
    </lineage>
</organism>
<accession>A0A556B1M9</accession>
<dbReference type="GO" id="GO:0003700">
    <property type="term" value="F:DNA-binding transcription factor activity"/>
    <property type="evidence" value="ECO:0007669"/>
    <property type="project" value="InterPro"/>
</dbReference>
<dbReference type="SMART" id="SM00347">
    <property type="entry name" value="HTH_MARR"/>
    <property type="match status" value="1"/>
</dbReference>
<dbReference type="InterPro" id="IPR036390">
    <property type="entry name" value="WH_DNA-bd_sf"/>
</dbReference>
<dbReference type="Proteomes" id="UP000318405">
    <property type="component" value="Unassembled WGS sequence"/>
</dbReference>
<dbReference type="AlphaFoldDB" id="A0A556B1M9"/>
<protein>
    <submittedName>
        <fullName evidence="2">MarR family transcriptional regulator</fullName>
    </submittedName>
</protein>
<gene>
    <name evidence="2" type="ORF">FOZ76_02585</name>
</gene>
<dbReference type="PANTHER" id="PTHR33164:SF43">
    <property type="entry name" value="HTH-TYPE TRANSCRIPTIONAL REPRESSOR YETL"/>
    <property type="match status" value="1"/>
</dbReference>
<dbReference type="PANTHER" id="PTHR33164">
    <property type="entry name" value="TRANSCRIPTIONAL REGULATOR, MARR FAMILY"/>
    <property type="match status" value="1"/>
</dbReference>
<dbReference type="SUPFAM" id="SSF46785">
    <property type="entry name" value="Winged helix' DNA-binding domain"/>
    <property type="match status" value="1"/>
</dbReference>
<proteinExistence type="predicted"/>
<dbReference type="GO" id="GO:0006950">
    <property type="term" value="P:response to stress"/>
    <property type="evidence" value="ECO:0007669"/>
    <property type="project" value="TreeGrafter"/>
</dbReference>
<reference evidence="2 3" key="1">
    <citation type="submission" date="2019-07" db="EMBL/GenBank/DDBJ databases">
        <title>Qingshengfaniella alkalisoli gen. nov., sp. nov., isolated from saline soil.</title>
        <authorList>
            <person name="Xu L."/>
            <person name="Huang X.-X."/>
            <person name="Sun J.-Q."/>
        </authorList>
    </citation>
    <scope>NUCLEOTIDE SEQUENCE [LARGE SCALE GENOMIC DNA]</scope>
    <source>
        <strain evidence="2 3">DSM 27279</strain>
    </source>
</reference>
<dbReference type="InterPro" id="IPR039422">
    <property type="entry name" value="MarR/SlyA-like"/>
</dbReference>
<evidence type="ECO:0000259" key="1">
    <source>
        <dbReference type="SMART" id="SM00347"/>
    </source>
</evidence>
<sequence>MIDQERINTLRAARATGIGRMLLLARRDFLARVQERLASGGASLPPSWAGLLPYIDIEGTRSTVLAQRAGISKQVVAKVVKELEALGLLERSPDKGDGRAFLVCFTELGLERLLSTHEAITEIEHEYEALLGARKFGVLREALFQIAYGAQPHEMRKR</sequence>
<dbReference type="Gene3D" id="1.10.10.10">
    <property type="entry name" value="Winged helix-like DNA-binding domain superfamily/Winged helix DNA-binding domain"/>
    <property type="match status" value="1"/>
</dbReference>
<name>A0A556B1M9_9BURK</name>
<evidence type="ECO:0000313" key="3">
    <source>
        <dbReference type="Proteomes" id="UP000318405"/>
    </source>
</evidence>
<feature type="domain" description="HTH marR-type" evidence="1">
    <location>
        <begin position="35"/>
        <end position="136"/>
    </location>
</feature>
<dbReference type="EMBL" id="VLTJ01000004">
    <property type="protein sequence ID" value="TSH98655.1"/>
    <property type="molecule type" value="Genomic_DNA"/>
</dbReference>
<dbReference type="Pfam" id="PF12802">
    <property type="entry name" value="MarR_2"/>
    <property type="match status" value="1"/>
</dbReference>